<evidence type="ECO:0000256" key="1">
    <source>
        <dbReference type="SAM" id="MobiDB-lite"/>
    </source>
</evidence>
<feature type="signal peptide" evidence="2">
    <location>
        <begin position="1"/>
        <end position="23"/>
    </location>
</feature>
<dbReference type="KEGG" id="ske:Sked_01030"/>
<proteinExistence type="predicted"/>
<dbReference type="HOGENOM" id="CLU_1089458_0_0_11"/>
<organism evidence="3 4">
    <name type="scientific">Sanguibacter keddieii (strain ATCC 51767 / DSM 10542 / NCFB 3025 / ST-74)</name>
    <dbReference type="NCBI Taxonomy" id="446469"/>
    <lineage>
        <taxon>Bacteria</taxon>
        <taxon>Bacillati</taxon>
        <taxon>Actinomycetota</taxon>
        <taxon>Actinomycetes</taxon>
        <taxon>Micrococcales</taxon>
        <taxon>Sanguibacteraceae</taxon>
        <taxon>Sanguibacter</taxon>
    </lineage>
</organism>
<gene>
    <name evidence="3" type="ordered locus">Sked_01030</name>
</gene>
<dbReference type="PROSITE" id="PS51257">
    <property type="entry name" value="PROKAR_LIPOPROTEIN"/>
    <property type="match status" value="1"/>
</dbReference>
<reference evidence="3 4" key="1">
    <citation type="journal article" date="2009" name="Stand. Genomic Sci.">
        <title>Complete genome sequence of Sanguibacter keddieii type strain (ST-74).</title>
        <authorList>
            <person name="Ivanova N."/>
            <person name="Sikorski J."/>
            <person name="Sims D."/>
            <person name="Brettin T."/>
            <person name="Detter J.C."/>
            <person name="Han C."/>
            <person name="Lapidus A."/>
            <person name="Copeland A."/>
            <person name="Glavina Del Rio T."/>
            <person name="Nolan M."/>
            <person name="Chen F."/>
            <person name="Lucas S."/>
            <person name="Tice H."/>
            <person name="Cheng J.F."/>
            <person name="Bruce D."/>
            <person name="Goodwin L."/>
            <person name="Pitluck S."/>
            <person name="Pati A."/>
            <person name="Mavromatis K."/>
            <person name="Chen A."/>
            <person name="Palaniappan K."/>
            <person name="D'haeseleer P."/>
            <person name="Chain P."/>
            <person name="Bristow J."/>
            <person name="Eisen J.A."/>
            <person name="Markowitz V."/>
            <person name="Hugenholtz P."/>
            <person name="Goker M."/>
            <person name="Pukall R."/>
            <person name="Klenk H.P."/>
            <person name="Kyrpides N.C."/>
        </authorList>
    </citation>
    <scope>NUCLEOTIDE SEQUENCE [LARGE SCALE GENOMIC DNA]</scope>
    <source>
        <strain evidence="4">ATCC 51767 / DSM 10542 / NCFB 3025 / ST-74</strain>
    </source>
</reference>
<dbReference type="RefSeq" id="WP_012865145.1">
    <property type="nucleotide sequence ID" value="NC_013521.1"/>
</dbReference>
<evidence type="ECO:0000313" key="4">
    <source>
        <dbReference type="Proteomes" id="UP000000322"/>
    </source>
</evidence>
<evidence type="ECO:0000256" key="2">
    <source>
        <dbReference type="SAM" id="SignalP"/>
    </source>
</evidence>
<sequence length="255" mass="27227">MRPISRPATLTALALATALTLTACSGDDAGSDATPFSAGADSTSESTTETDPADAETTEAEVTEEPSSEPTQLEVQYDVAAVEFGEPGALTNPGTPLAKGEPAWLNQTATYVDQEVTGPVALSVLDVRALDASIFDQYSNAADFAEYTPYAITFQQQWFYDIPEGSDPVTTDLFPLMEDGTDAEYLTGQFGFGAAKNTCGLQLPEYDEETKTLVSCIIGLSKDQPITTAMYNGESYMSFMASPDNAYFTQPLSWS</sequence>
<accession>D1BIN4</accession>
<feature type="region of interest" description="Disordered" evidence="1">
    <location>
        <begin position="27"/>
        <end position="72"/>
    </location>
</feature>
<dbReference type="Proteomes" id="UP000000322">
    <property type="component" value="Chromosome"/>
</dbReference>
<dbReference type="EMBL" id="CP001819">
    <property type="protein sequence ID" value="ACZ20076.1"/>
    <property type="molecule type" value="Genomic_DNA"/>
</dbReference>
<evidence type="ECO:0008006" key="5">
    <source>
        <dbReference type="Google" id="ProtNLM"/>
    </source>
</evidence>
<dbReference type="STRING" id="446469.Sked_01030"/>
<feature type="chain" id="PRO_5003021491" description="Lipoprotein" evidence="2">
    <location>
        <begin position="24"/>
        <end position="255"/>
    </location>
</feature>
<feature type="compositionally biased region" description="Acidic residues" evidence="1">
    <location>
        <begin position="51"/>
        <end position="67"/>
    </location>
</feature>
<name>D1BIN4_SANKS</name>
<dbReference type="eggNOG" id="ENOG5032232">
    <property type="taxonomic scope" value="Bacteria"/>
</dbReference>
<evidence type="ECO:0000313" key="3">
    <source>
        <dbReference type="EMBL" id="ACZ20076.1"/>
    </source>
</evidence>
<dbReference type="AlphaFoldDB" id="D1BIN4"/>
<keyword evidence="4" id="KW-1185">Reference proteome</keyword>
<keyword evidence="2" id="KW-0732">Signal</keyword>
<protein>
    <recommendedName>
        <fullName evidence="5">Lipoprotein</fullName>
    </recommendedName>
</protein>